<name>A0A929PXL6_9SPHI</name>
<dbReference type="InterPro" id="IPR008964">
    <property type="entry name" value="Invasin/intimin_cell_adhesion"/>
</dbReference>
<dbReference type="SUPFAM" id="SSF56935">
    <property type="entry name" value="Porins"/>
    <property type="match status" value="1"/>
</dbReference>
<evidence type="ECO:0000313" key="2">
    <source>
        <dbReference type="Proteomes" id="UP000622475"/>
    </source>
</evidence>
<accession>A0A929PXL6</accession>
<organism evidence="1 2">
    <name type="scientific">Mucilaginibacter myungsuensis</name>
    <dbReference type="NCBI Taxonomy" id="649104"/>
    <lineage>
        <taxon>Bacteria</taxon>
        <taxon>Pseudomonadati</taxon>
        <taxon>Bacteroidota</taxon>
        <taxon>Sphingobacteriia</taxon>
        <taxon>Sphingobacteriales</taxon>
        <taxon>Sphingobacteriaceae</taxon>
        <taxon>Mucilaginibacter</taxon>
    </lineage>
</organism>
<evidence type="ECO:0000313" key="1">
    <source>
        <dbReference type="EMBL" id="MBE9663306.1"/>
    </source>
</evidence>
<dbReference type="AlphaFoldDB" id="A0A929PXL6"/>
<dbReference type="Gene3D" id="2.170.130.10">
    <property type="entry name" value="TonB-dependent receptor, plug domain"/>
    <property type="match status" value="1"/>
</dbReference>
<proteinExistence type="predicted"/>
<keyword evidence="2" id="KW-1185">Reference proteome</keyword>
<dbReference type="EMBL" id="JADFFL010000006">
    <property type="protein sequence ID" value="MBE9663306.1"/>
    <property type="molecule type" value="Genomic_DNA"/>
</dbReference>
<protein>
    <submittedName>
        <fullName evidence="1">TonB-dependent receptor</fullName>
    </submittedName>
</protein>
<comment type="caution">
    <text evidence="1">The sequence shown here is derived from an EMBL/GenBank/DDBJ whole genome shotgun (WGS) entry which is preliminary data.</text>
</comment>
<dbReference type="RefSeq" id="WP_194112543.1">
    <property type="nucleotide sequence ID" value="NZ_JADFFL010000006.1"/>
</dbReference>
<dbReference type="Gene3D" id="2.60.40.1930">
    <property type="match status" value="1"/>
</dbReference>
<dbReference type="InterPro" id="IPR013783">
    <property type="entry name" value="Ig-like_fold"/>
</dbReference>
<keyword evidence="1" id="KW-0675">Receptor</keyword>
<gene>
    <name evidence="1" type="ORF">IRJ16_15565</name>
</gene>
<reference evidence="1" key="1">
    <citation type="submission" date="2020-10" db="EMBL/GenBank/DDBJ databases">
        <title>Mucilaginibacter mali sp. nov., isolated from rhizosphere soil of apple orchard.</title>
        <authorList>
            <person name="Lee J.-S."/>
            <person name="Kim H.S."/>
            <person name="Kim J.-S."/>
        </authorList>
    </citation>
    <scope>NUCLEOTIDE SEQUENCE</scope>
    <source>
        <strain evidence="1">KCTC 22746</strain>
    </source>
</reference>
<dbReference type="SUPFAM" id="SSF49373">
    <property type="entry name" value="Invasin/intimin cell-adhesion fragments"/>
    <property type="match status" value="1"/>
</dbReference>
<dbReference type="Gene3D" id="2.60.40.10">
    <property type="entry name" value="Immunoglobulins"/>
    <property type="match status" value="1"/>
</dbReference>
<dbReference type="Proteomes" id="UP000622475">
    <property type="component" value="Unassembled WGS sequence"/>
</dbReference>
<dbReference type="InterPro" id="IPR037066">
    <property type="entry name" value="Plug_dom_sf"/>
</dbReference>
<sequence>MRSIKSIWGLAGLVCAVALLAFIRADDDPIKKIVTQLSKWADEQPQEKVYLHLDKPFYATGEDIWFKAYVTVGDKHQLSALSKILYVDLINDRDSIKQSLKLMVSNGIAWGDFSLADTLRAGNYRVRAYTNYMRNAGGDYFFDKTLVIGNVAGNAVYTKTNFTYVNANGKPQVNATITYADLNGKPYANKEVSYEVQGTNANIAKGKGTTDAAGALRVSFSGQAEQRSARIVTTIKYADKKSDVQVVPVKALSNTVDVQFFPEGGTMVAGSRTKVAFKATGADGLGVDVTGTIKDNNNADVAALGRSHYGMGFAMLTPETGKTYKAVVKLPDGSEQTINLPAAAATGYNMGVFETDKENILLRIGASKQLADAGNTSISVVAQQNGHIYYAANTLINKASLTASIPKNRFPTGIVQFTMFSSAGEPLAERLLFVRNDDLMKLSIGTDKQTYAPRQKVNLTVGANTPGGQPSVGTFSVVVIDESKVQVDEDDETTILNNILLTSDLKGYIEKPNYYFNKPTEQTNADLDALMLTQGYRRFAWKQILSDVFPPIAFKAEQEITISGTVKSGKQPAPGAKVTLFTTASGPFILDTVADADGRFVFKDMIFKDSIRFVIQARTAKGGKNVEIEMDDIAAPATGANRNAPDLVVGQSDVLSTYLLNSKNQYLQDIKYGLGNHVTVLKEVVIAEKKKTMQNSANLNGGGNANQILKADDLSTCPTLDMCLNGRLNFVMFRGGIPYSTRTPNVPMTIVLDGMPMGSNFGLDNIVTQDVETIEVLRTPQYTNIYGTQGNGGLLVITSKRGGSSANSANYRYAPGLITYAPKGYNTVREFYAPKYDAPNNGPAMADYRSTIFWAPNLVTGKDGKATTSYFNADGKGSYRVVVEGIDADGNLGRQVLRYKVE</sequence>